<sequence>MKNPTKIRQTLFFYLTLIGLLPACNPTEEEPTPRQGTRLQLLLDSVYLYAQETYLWNDALPDYQTFDPRQYQYQPDEIANLQQELHTLSQYKINPVTQMPYEYHSARPSSPKYSFIVKKNTLSGSLGSTSLSGQNSGFGLAITALEDELRIKYVLPGSPAAQAGLHRGFKLLQINGTEASGLISTHTRIRQVLQAPQITLMYQDSQEKIREQTLSARQFTGSPVIHEKVLREKQHTVGYFVYNAFTTMNHSQAELNEVFSRFATAGITDLVIDLRYNEGGYVATAEHLANLIIPASFDGAVMYQEHYNSQLQAGKASLLSHQLLYDASGNTIPYQGRNATYADVDYSLEGNTYVFKKAGPLTHLQRIFFITSTETASASEMLINVLKPYMPVVLVGSQSYGKPVGFFGIHIGAYTMYLANFQLLNANKEGDYFNGFLPSIPARDDVTRDFGHPEEDCFAQVLAFIQGTVPPSNGGKRSTAQVQHFDRRPSRKVLIENRKKLLTNE</sequence>
<gene>
    <name evidence="2" type="ORF">AAG747_11375</name>
</gene>
<dbReference type="InterPro" id="IPR036034">
    <property type="entry name" value="PDZ_sf"/>
</dbReference>
<accession>A0AAW9S6D7</accession>
<name>A0AAW9S6D7_9BACT</name>
<dbReference type="InterPro" id="IPR001478">
    <property type="entry name" value="PDZ"/>
</dbReference>
<dbReference type="InterPro" id="IPR029045">
    <property type="entry name" value="ClpP/crotonase-like_dom_sf"/>
</dbReference>
<dbReference type="GO" id="GO:0006508">
    <property type="term" value="P:proteolysis"/>
    <property type="evidence" value="ECO:0007669"/>
    <property type="project" value="InterPro"/>
</dbReference>
<dbReference type="GO" id="GO:0030288">
    <property type="term" value="C:outer membrane-bounded periplasmic space"/>
    <property type="evidence" value="ECO:0007669"/>
    <property type="project" value="TreeGrafter"/>
</dbReference>
<dbReference type="PANTHER" id="PTHR32060:SF30">
    <property type="entry name" value="CARBOXY-TERMINAL PROCESSING PROTEASE CTPA"/>
    <property type="match status" value="1"/>
</dbReference>
<dbReference type="Gene3D" id="3.90.226.10">
    <property type="entry name" value="2-enoyl-CoA Hydratase, Chain A, domain 1"/>
    <property type="match status" value="1"/>
</dbReference>
<evidence type="ECO:0000313" key="3">
    <source>
        <dbReference type="Proteomes" id="UP001403385"/>
    </source>
</evidence>
<dbReference type="AlphaFoldDB" id="A0AAW9S6D7"/>
<dbReference type="Proteomes" id="UP001403385">
    <property type="component" value="Unassembled WGS sequence"/>
</dbReference>
<dbReference type="PROSITE" id="PS50106">
    <property type="entry name" value="PDZ"/>
    <property type="match status" value="1"/>
</dbReference>
<evidence type="ECO:0000259" key="1">
    <source>
        <dbReference type="PROSITE" id="PS50106"/>
    </source>
</evidence>
<dbReference type="SMART" id="SM00228">
    <property type="entry name" value="PDZ"/>
    <property type="match status" value="1"/>
</dbReference>
<dbReference type="RefSeq" id="WP_346821292.1">
    <property type="nucleotide sequence ID" value="NZ_JBDKWZ010000005.1"/>
</dbReference>
<dbReference type="Gene3D" id="3.30.750.170">
    <property type="match status" value="1"/>
</dbReference>
<protein>
    <submittedName>
        <fullName evidence="2">S41 family peptidase</fullName>
    </submittedName>
</protein>
<keyword evidence="3" id="KW-1185">Reference proteome</keyword>
<dbReference type="SUPFAM" id="SSF52096">
    <property type="entry name" value="ClpP/crotonase"/>
    <property type="match status" value="1"/>
</dbReference>
<dbReference type="GO" id="GO:0008236">
    <property type="term" value="F:serine-type peptidase activity"/>
    <property type="evidence" value="ECO:0007669"/>
    <property type="project" value="InterPro"/>
</dbReference>
<dbReference type="GO" id="GO:0004175">
    <property type="term" value="F:endopeptidase activity"/>
    <property type="evidence" value="ECO:0007669"/>
    <property type="project" value="TreeGrafter"/>
</dbReference>
<organism evidence="2 3">
    <name type="scientific">Rapidithrix thailandica</name>
    <dbReference type="NCBI Taxonomy" id="413964"/>
    <lineage>
        <taxon>Bacteria</taxon>
        <taxon>Pseudomonadati</taxon>
        <taxon>Bacteroidota</taxon>
        <taxon>Cytophagia</taxon>
        <taxon>Cytophagales</taxon>
        <taxon>Flammeovirgaceae</taxon>
        <taxon>Rapidithrix</taxon>
    </lineage>
</organism>
<comment type="caution">
    <text evidence="2">The sequence shown here is derived from an EMBL/GenBank/DDBJ whole genome shotgun (WGS) entry which is preliminary data.</text>
</comment>
<dbReference type="InterPro" id="IPR005151">
    <property type="entry name" value="Tail-specific_protease"/>
</dbReference>
<feature type="domain" description="PDZ" evidence="1">
    <location>
        <begin position="128"/>
        <end position="182"/>
    </location>
</feature>
<dbReference type="CDD" id="cd07561">
    <property type="entry name" value="Peptidase_S41_CPP_like"/>
    <property type="match status" value="1"/>
</dbReference>
<dbReference type="GO" id="GO:0007165">
    <property type="term" value="P:signal transduction"/>
    <property type="evidence" value="ECO:0007669"/>
    <property type="project" value="TreeGrafter"/>
</dbReference>
<dbReference type="Pfam" id="PF03572">
    <property type="entry name" value="Peptidase_S41"/>
    <property type="match status" value="1"/>
</dbReference>
<dbReference type="Pfam" id="PF00595">
    <property type="entry name" value="PDZ"/>
    <property type="match status" value="1"/>
</dbReference>
<dbReference type="PANTHER" id="PTHR32060">
    <property type="entry name" value="TAIL-SPECIFIC PROTEASE"/>
    <property type="match status" value="1"/>
</dbReference>
<reference evidence="2 3" key="1">
    <citation type="submission" date="2024-04" db="EMBL/GenBank/DDBJ databases">
        <title>Novel genus in family Flammeovirgaceae.</title>
        <authorList>
            <person name="Nguyen T.H."/>
            <person name="Vuong T.Q."/>
            <person name="Le H."/>
            <person name="Kim S.-G."/>
        </authorList>
    </citation>
    <scope>NUCLEOTIDE SEQUENCE [LARGE SCALE GENOMIC DNA]</scope>
    <source>
        <strain evidence="2 3">JCM 23209</strain>
    </source>
</reference>
<evidence type="ECO:0000313" key="2">
    <source>
        <dbReference type="EMBL" id="MEN7548514.1"/>
    </source>
</evidence>
<dbReference type="SUPFAM" id="SSF50156">
    <property type="entry name" value="PDZ domain-like"/>
    <property type="match status" value="1"/>
</dbReference>
<dbReference type="CDD" id="cd00136">
    <property type="entry name" value="PDZ_canonical"/>
    <property type="match status" value="1"/>
</dbReference>
<proteinExistence type="predicted"/>
<dbReference type="EMBL" id="JBDKWZ010000005">
    <property type="protein sequence ID" value="MEN7548514.1"/>
    <property type="molecule type" value="Genomic_DNA"/>
</dbReference>
<dbReference type="Gene3D" id="2.30.42.10">
    <property type="match status" value="1"/>
</dbReference>